<organism evidence="2 3">
    <name type="scientific">Candidatus Sungiibacteriota bacterium</name>
    <dbReference type="NCBI Taxonomy" id="2750080"/>
    <lineage>
        <taxon>Bacteria</taxon>
        <taxon>Candidatus Sungiibacteriota</taxon>
    </lineage>
</organism>
<dbReference type="EMBL" id="JACQCQ010000008">
    <property type="protein sequence ID" value="MBI3627479.1"/>
    <property type="molecule type" value="Genomic_DNA"/>
</dbReference>
<evidence type="ECO:0000313" key="2">
    <source>
        <dbReference type="EMBL" id="MBI3627479.1"/>
    </source>
</evidence>
<evidence type="ECO:0000313" key="3">
    <source>
        <dbReference type="Proteomes" id="UP000808388"/>
    </source>
</evidence>
<dbReference type="Proteomes" id="UP000808388">
    <property type="component" value="Unassembled WGS sequence"/>
</dbReference>
<gene>
    <name evidence="2" type="ORF">HY220_01890</name>
</gene>
<protein>
    <submittedName>
        <fullName evidence="2">Uncharacterized protein</fullName>
    </submittedName>
</protein>
<name>A0A9D6LMZ9_9BACT</name>
<sequence>MAEIPRKDLWDGLIVDVARRCNGTAFGVLVESVRELERIGVPCDSSSLQAEMQLPLPEVSEALSEIRSAANDVEELRHLLLQLARELATRLAQDSSRKCEAPFNLVSHLA</sequence>
<reference evidence="2" key="1">
    <citation type="submission" date="2020-07" db="EMBL/GenBank/DDBJ databases">
        <title>Huge and variable diversity of episymbiotic CPR bacteria and DPANN archaea in groundwater ecosystems.</title>
        <authorList>
            <person name="He C.Y."/>
            <person name="Keren R."/>
            <person name="Whittaker M."/>
            <person name="Farag I.F."/>
            <person name="Doudna J."/>
            <person name="Cate J.H.D."/>
            <person name="Banfield J.F."/>
        </authorList>
    </citation>
    <scope>NUCLEOTIDE SEQUENCE</scope>
    <source>
        <strain evidence="2">NC_groundwater_972_Pr1_S-0.2um_49_27</strain>
    </source>
</reference>
<dbReference type="AlphaFoldDB" id="A0A9D6LMZ9"/>
<keyword evidence="1" id="KW-0175">Coiled coil</keyword>
<feature type="coiled-coil region" evidence="1">
    <location>
        <begin position="59"/>
        <end position="86"/>
    </location>
</feature>
<evidence type="ECO:0000256" key="1">
    <source>
        <dbReference type="SAM" id="Coils"/>
    </source>
</evidence>
<proteinExistence type="predicted"/>
<accession>A0A9D6LMZ9</accession>
<comment type="caution">
    <text evidence="2">The sequence shown here is derived from an EMBL/GenBank/DDBJ whole genome shotgun (WGS) entry which is preliminary data.</text>
</comment>